<organism evidence="6 7">
    <name type="scientific">Patiria miniata</name>
    <name type="common">Bat star</name>
    <name type="synonym">Asterina miniata</name>
    <dbReference type="NCBI Taxonomy" id="46514"/>
    <lineage>
        <taxon>Eukaryota</taxon>
        <taxon>Metazoa</taxon>
        <taxon>Echinodermata</taxon>
        <taxon>Eleutherozoa</taxon>
        <taxon>Asterozoa</taxon>
        <taxon>Asteroidea</taxon>
        <taxon>Valvatacea</taxon>
        <taxon>Valvatida</taxon>
        <taxon>Asterinidae</taxon>
        <taxon>Patiria</taxon>
    </lineage>
</organism>
<dbReference type="GO" id="GO:0005524">
    <property type="term" value="F:ATP binding"/>
    <property type="evidence" value="ECO:0007669"/>
    <property type="project" value="UniProtKB-KW"/>
</dbReference>
<evidence type="ECO:0000256" key="1">
    <source>
        <dbReference type="ARBA" id="ARBA00022741"/>
    </source>
</evidence>
<dbReference type="SUPFAM" id="SSF47986">
    <property type="entry name" value="DEATH domain"/>
    <property type="match status" value="1"/>
</dbReference>
<dbReference type="SUPFAM" id="SSF52047">
    <property type="entry name" value="RNI-like"/>
    <property type="match status" value="2"/>
</dbReference>
<dbReference type="Pfam" id="PF05729">
    <property type="entry name" value="NACHT"/>
    <property type="match status" value="1"/>
</dbReference>
<dbReference type="InterPro" id="IPR011029">
    <property type="entry name" value="DEATH-like_dom_sf"/>
</dbReference>
<dbReference type="RefSeq" id="XP_038066774.1">
    <property type="nucleotide sequence ID" value="XM_038210846.1"/>
</dbReference>
<dbReference type="OrthoDB" id="4207253at2759"/>
<evidence type="ECO:0000259" key="4">
    <source>
        <dbReference type="PROSITE" id="PS50017"/>
    </source>
</evidence>
<dbReference type="PROSITE" id="PS50837">
    <property type="entry name" value="NACHT"/>
    <property type="match status" value="1"/>
</dbReference>
<dbReference type="Pfam" id="PF00531">
    <property type="entry name" value="Death"/>
    <property type="match status" value="1"/>
</dbReference>
<dbReference type="InterPro" id="IPR027417">
    <property type="entry name" value="P-loop_NTPase"/>
</dbReference>
<dbReference type="Gene3D" id="3.40.50.300">
    <property type="entry name" value="P-loop containing nucleotide triphosphate hydrolases"/>
    <property type="match status" value="1"/>
</dbReference>
<dbReference type="GO" id="GO:0007165">
    <property type="term" value="P:signal transduction"/>
    <property type="evidence" value="ECO:0007669"/>
    <property type="project" value="InterPro"/>
</dbReference>
<dbReference type="InterPro" id="IPR007111">
    <property type="entry name" value="NACHT_NTPase"/>
</dbReference>
<dbReference type="Proteomes" id="UP000887568">
    <property type="component" value="Unplaced"/>
</dbReference>
<accession>A0A914ATG4</accession>
<name>A0A914ATG4_PATMI</name>
<dbReference type="SMART" id="SM00005">
    <property type="entry name" value="DEATH"/>
    <property type="match status" value="1"/>
</dbReference>
<dbReference type="PANTHER" id="PTHR46312">
    <property type="entry name" value="NACHT DOMAIN-CONTAINING PROTEIN"/>
    <property type="match status" value="1"/>
</dbReference>
<sequence length="1004" mass="112590">MDGQSQAAVREGGTWDKAGPSRPKRAKPTPQESGETCLDDRALNEVAWRLGCDWPTLAVAQLRFTDTEVKIIEEDYQNDTIRQGLEMLVKWKQRQSTSDEQQMTTLCTALKNARRADIAEFLRHDTSHAQETAESGPDHLKILQQLLVSYYEAHAGFIPELVTSSMSPALDVDKFCVPLDLHKSEKHTTSKDVKISGKTKSLNRPKTVPLDTWEDMYDKKKVKEKMVLLSGGAGFGKSTLCVTIANTWKNREGSKVAEFELLFLLKLSQFKTSCVIDAIFDQLLQHTDKLTKSDVKKVISDNEDKVAFLMDGLDEISGNILESADDMYTINDLLENKVLLNSCVLVTTRPDMAPKVIKGYRGYATVETKGFAFENRDTFIIKHFADNITSGKDLISWLKSNQSLQELSKNPIIVQMLCLLWLNRTDQSKQLPNKFTTVFTEFADLLFERRFSSLSGADRQQEMDKLLSGLGQVALEGLVSGEIVNFSPEDFSRDASILKDGCQMGILQTETASSGCKGHGVEVITFFHKSHQEYCAAHYLISLLYSDEQSFCQYIDKVIAFGVMKIEFVLRFCCGLSEQAADLILNRIGHGYDSLARVCLFESGSKSLALKLPKPDKISCEGQENLVALRYYLESGVRLKRTAFEITCDAYADLQVLGDIFRRCKNDIRSMTIDCVLSHQGNAMLRLLAKKLQNAERALLIKKLIEIRVFIFDEDIHNYAKCLSKCISQLPYQSWNVTVSGESHNDVCVLVDSLKGCKLHCLRIFDVNMHRHVADLGPLVTPSLARLELDNCGLDDADVEGVASLLPGGHGLTVIDLEDNAFSLDAVKTLAGHLQDLSELTWLLFKTDGLDDNKVEKVLQEILPQLKENRKALGPFHCNSYEEVHQLTQALRSVVVHPTSWTKIHYTMSERWREELKLLEESFGSLDERLRGQMKLTVDVGVESGVNVEWLAGCISRLSSQVKRFNLHMTGRSPSYVTGLLNALTEECTLSGLKVDGTNMCMVM</sequence>
<dbReference type="OMA" id="VMCNLTF"/>
<keyword evidence="1" id="KW-0547">Nucleotide-binding</keyword>
<dbReference type="AlphaFoldDB" id="A0A914ATG4"/>
<evidence type="ECO:0000259" key="5">
    <source>
        <dbReference type="PROSITE" id="PS50837"/>
    </source>
</evidence>
<feature type="region of interest" description="Disordered" evidence="3">
    <location>
        <begin position="1"/>
        <end position="36"/>
    </location>
</feature>
<dbReference type="GeneID" id="119736837"/>
<evidence type="ECO:0000256" key="3">
    <source>
        <dbReference type="SAM" id="MobiDB-lite"/>
    </source>
</evidence>
<protein>
    <submittedName>
        <fullName evidence="6">Uncharacterized protein</fullName>
    </submittedName>
</protein>
<dbReference type="Gene3D" id="1.10.533.10">
    <property type="entry name" value="Death Domain, Fas"/>
    <property type="match status" value="1"/>
</dbReference>
<feature type="domain" description="Death" evidence="4">
    <location>
        <begin position="61"/>
        <end position="126"/>
    </location>
</feature>
<dbReference type="EnsemblMetazoa" id="XM_038210846.1">
    <property type="protein sequence ID" value="XP_038066774.1"/>
    <property type="gene ID" value="LOC119736837"/>
</dbReference>
<dbReference type="PROSITE" id="PS50017">
    <property type="entry name" value="DEATH_DOMAIN"/>
    <property type="match status" value="1"/>
</dbReference>
<dbReference type="Gene3D" id="3.80.10.10">
    <property type="entry name" value="Ribonuclease Inhibitor"/>
    <property type="match status" value="1"/>
</dbReference>
<dbReference type="InterPro" id="IPR032675">
    <property type="entry name" value="LRR_dom_sf"/>
</dbReference>
<dbReference type="PANTHER" id="PTHR46312:SF2">
    <property type="entry name" value="NUCLEOTIDE-BINDING OLIGOMERIZATION DOMAIN-CONTAINING PROTEIN 2-LIKE"/>
    <property type="match status" value="1"/>
</dbReference>
<proteinExistence type="predicted"/>
<dbReference type="CDD" id="cd01670">
    <property type="entry name" value="Death"/>
    <property type="match status" value="1"/>
</dbReference>
<keyword evidence="2" id="KW-0067">ATP-binding</keyword>
<dbReference type="SUPFAM" id="SSF52540">
    <property type="entry name" value="P-loop containing nucleoside triphosphate hydrolases"/>
    <property type="match status" value="1"/>
</dbReference>
<dbReference type="InterPro" id="IPR000488">
    <property type="entry name" value="Death_dom"/>
</dbReference>
<keyword evidence="7" id="KW-1185">Reference proteome</keyword>
<evidence type="ECO:0000313" key="7">
    <source>
        <dbReference type="Proteomes" id="UP000887568"/>
    </source>
</evidence>
<evidence type="ECO:0000256" key="2">
    <source>
        <dbReference type="ARBA" id="ARBA00022840"/>
    </source>
</evidence>
<evidence type="ECO:0000313" key="6">
    <source>
        <dbReference type="EnsemblMetazoa" id="XP_038066774.1"/>
    </source>
</evidence>
<reference evidence="6" key="1">
    <citation type="submission" date="2022-11" db="UniProtKB">
        <authorList>
            <consortium name="EnsemblMetazoa"/>
        </authorList>
    </citation>
    <scope>IDENTIFICATION</scope>
</reference>
<feature type="domain" description="NACHT" evidence="5">
    <location>
        <begin position="225"/>
        <end position="420"/>
    </location>
</feature>